<accession>A0A089NXF2</accession>
<feature type="chain" id="PRO_5001848108" evidence="1">
    <location>
        <begin position="24"/>
        <end position="86"/>
    </location>
</feature>
<dbReference type="EMBL" id="CP003811">
    <property type="protein sequence ID" value="AIQ92057.1"/>
    <property type="molecule type" value="Genomic_DNA"/>
</dbReference>
<keyword evidence="4" id="KW-1185">Reference proteome</keyword>
<dbReference type="HOGENOM" id="CLU_147864_2_0_5"/>
<dbReference type="Proteomes" id="UP000029492">
    <property type="component" value="Chromosome"/>
</dbReference>
<keyword evidence="1" id="KW-0732">Signal</keyword>
<reference evidence="3 4" key="1">
    <citation type="journal article" date="2014" name="PLoS ONE">
        <title>Genome Information of Methylobacterium oryzae, a Plant-Probiotic Methylotroph in the Phyllosphere.</title>
        <authorList>
            <person name="Kwak M.J."/>
            <person name="Jeong H."/>
            <person name="Madhaiyan M."/>
            <person name="Lee Y."/>
            <person name="Sa T.M."/>
            <person name="Oh T.K."/>
            <person name="Kim J.F."/>
        </authorList>
    </citation>
    <scope>NUCLEOTIDE SEQUENCE [LARGE SCALE GENOMIC DNA]</scope>
    <source>
        <strain evidence="3 4">CBMB20</strain>
    </source>
</reference>
<sequence>MIKRTILALVLALGASAPVTAMADQPGPDWMPVEQVKAKLLSSGYTSITKIEADDGHWDGEGIKNGQKMKFELDPKTGEILGEAPH</sequence>
<feature type="domain" description="PepSY" evidence="2">
    <location>
        <begin position="6"/>
        <end position="83"/>
    </location>
</feature>
<feature type="signal peptide" evidence="1">
    <location>
        <begin position="1"/>
        <end position="23"/>
    </location>
</feature>
<dbReference type="AlphaFoldDB" id="A0A089NXF2"/>
<dbReference type="eggNOG" id="COG5591">
    <property type="taxonomic scope" value="Bacteria"/>
</dbReference>
<gene>
    <name evidence="3" type="ORF">MOC_4302</name>
</gene>
<evidence type="ECO:0000259" key="2">
    <source>
        <dbReference type="Pfam" id="PF13670"/>
    </source>
</evidence>
<evidence type="ECO:0000256" key="1">
    <source>
        <dbReference type="SAM" id="SignalP"/>
    </source>
</evidence>
<dbReference type="KEGG" id="mor:MOC_4302"/>
<dbReference type="RefSeq" id="WP_100794007.1">
    <property type="nucleotide sequence ID" value="NZ_CP003811.1"/>
</dbReference>
<organism evidence="3 4">
    <name type="scientific">Methylobacterium oryzae CBMB20</name>
    <dbReference type="NCBI Taxonomy" id="693986"/>
    <lineage>
        <taxon>Bacteria</taxon>
        <taxon>Pseudomonadati</taxon>
        <taxon>Pseudomonadota</taxon>
        <taxon>Alphaproteobacteria</taxon>
        <taxon>Hyphomicrobiales</taxon>
        <taxon>Methylobacteriaceae</taxon>
        <taxon>Methylobacterium</taxon>
    </lineage>
</organism>
<evidence type="ECO:0000313" key="4">
    <source>
        <dbReference type="Proteomes" id="UP000029492"/>
    </source>
</evidence>
<dbReference type="InterPro" id="IPR025711">
    <property type="entry name" value="PepSY"/>
</dbReference>
<proteinExistence type="predicted"/>
<dbReference type="Pfam" id="PF13670">
    <property type="entry name" value="PepSY_2"/>
    <property type="match status" value="1"/>
</dbReference>
<dbReference type="STRING" id="693986.MOC_4302"/>
<name>A0A089NXF2_9HYPH</name>
<evidence type="ECO:0000313" key="3">
    <source>
        <dbReference type="EMBL" id="AIQ92057.1"/>
    </source>
</evidence>
<protein>
    <submittedName>
        <fullName evidence="3">Protein of unassigned function</fullName>
    </submittedName>
</protein>